<dbReference type="FunFam" id="1.10.10.60:FF:000010">
    <property type="entry name" value="Transcriptional activator Myb isoform A"/>
    <property type="match status" value="1"/>
</dbReference>
<feature type="domain" description="Myb-like" evidence="6">
    <location>
        <begin position="54"/>
        <end position="100"/>
    </location>
</feature>
<dbReference type="GO" id="GO:0001006">
    <property type="term" value="F:RNA polymerase III type 3 promoter sequence-specific DNA binding"/>
    <property type="evidence" value="ECO:0007669"/>
    <property type="project" value="TreeGrafter"/>
</dbReference>
<evidence type="ECO:0000259" key="6">
    <source>
        <dbReference type="PROSITE" id="PS50090"/>
    </source>
</evidence>
<dbReference type="OrthoDB" id="544267at2759"/>
<name>A0A2J8A178_9CHLO</name>
<dbReference type="Pfam" id="PF13921">
    <property type="entry name" value="Myb_DNA-bind_6"/>
    <property type="match status" value="1"/>
</dbReference>
<keyword evidence="1" id="KW-0677">Repeat</keyword>
<feature type="non-terminal residue" evidence="8">
    <location>
        <position position="111"/>
    </location>
</feature>
<comment type="caution">
    <text evidence="8">The sequence shown here is derived from an EMBL/GenBank/DDBJ whole genome shotgun (WGS) entry which is preliminary data.</text>
</comment>
<evidence type="ECO:0000256" key="4">
    <source>
        <dbReference type="ARBA" id="ARBA00023163"/>
    </source>
</evidence>
<dbReference type="GO" id="GO:0042795">
    <property type="term" value="P:snRNA transcription by RNA polymerase II"/>
    <property type="evidence" value="ECO:0007669"/>
    <property type="project" value="TreeGrafter"/>
</dbReference>
<dbReference type="GO" id="GO:0042796">
    <property type="term" value="P:snRNA transcription by RNA polymerase III"/>
    <property type="evidence" value="ECO:0007669"/>
    <property type="project" value="TreeGrafter"/>
</dbReference>
<dbReference type="PANTHER" id="PTHR46621:SF1">
    <property type="entry name" value="SNRNA-ACTIVATING PROTEIN COMPLEX SUBUNIT 4"/>
    <property type="match status" value="1"/>
</dbReference>
<evidence type="ECO:0000313" key="8">
    <source>
        <dbReference type="EMBL" id="PNH06274.1"/>
    </source>
</evidence>
<sequence>VNPNICREKWTPEEDSLLIKLVGELGAGKWASLARHLPGRTDQQCMGRWRRHLDPSIRKDAWSAEEDSLLQALHQKHGACWSLIAKALAHRTPQQCRGRWCILTGAGKSKQ</sequence>
<dbReference type="AlphaFoldDB" id="A0A2J8A178"/>
<keyword evidence="2" id="KW-0805">Transcription regulation</keyword>
<keyword evidence="3" id="KW-0238">DNA-binding</keyword>
<reference evidence="8 9" key="1">
    <citation type="journal article" date="2017" name="Mol. Biol. Evol.">
        <title>The 4-celled Tetrabaena socialis nuclear genome reveals the essential components for genetic control of cell number at the origin of multicellularity in the volvocine lineage.</title>
        <authorList>
            <person name="Featherston J."/>
            <person name="Arakaki Y."/>
            <person name="Hanschen E.R."/>
            <person name="Ferris P.J."/>
            <person name="Michod R.E."/>
            <person name="Olson B.J.S.C."/>
            <person name="Nozaki H."/>
            <person name="Durand P.M."/>
        </authorList>
    </citation>
    <scope>NUCLEOTIDE SEQUENCE [LARGE SCALE GENOMIC DNA]</scope>
    <source>
        <strain evidence="8 9">NIES-571</strain>
    </source>
</reference>
<dbReference type="CDD" id="cd00167">
    <property type="entry name" value="SANT"/>
    <property type="match status" value="2"/>
</dbReference>
<feature type="domain" description="HTH myb-type" evidence="7">
    <location>
        <begin position="2"/>
        <end position="57"/>
    </location>
</feature>
<proteinExistence type="predicted"/>
<dbReference type="Proteomes" id="UP000236333">
    <property type="component" value="Unassembled WGS sequence"/>
</dbReference>
<dbReference type="GO" id="GO:0019185">
    <property type="term" value="C:snRNA-activating protein complex"/>
    <property type="evidence" value="ECO:0007669"/>
    <property type="project" value="TreeGrafter"/>
</dbReference>
<organism evidence="8 9">
    <name type="scientific">Tetrabaena socialis</name>
    <dbReference type="NCBI Taxonomy" id="47790"/>
    <lineage>
        <taxon>Eukaryota</taxon>
        <taxon>Viridiplantae</taxon>
        <taxon>Chlorophyta</taxon>
        <taxon>core chlorophytes</taxon>
        <taxon>Chlorophyceae</taxon>
        <taxon>CS clade</taxon>
        <taxon>Chlamydomonadales</taxon>
        <taxon>Tetrabaenaceae</taxon>
        <taxon>Tetrabaena</taxon>
    </lineage>
</organism>
<feature type="non-terminal residue" evidence="8">
    <location>
        <position position="1"/>
    </location>
</feature>
<dbReference type="InterPro" id="IPR009057">
    <property type="entry name" value="Homeodomain-like_sf"/>
</dbReference>
<feature type="domain" description="Myb-like" evidence="6">
    <location>
        <begin position="2"/>
        <end position="53"/>
    </location>
</feature>
<keyword evidence="9" id="KW-1185">Reference proteome</keyword>
<dbReference type="GO" id="GO:0000978">
    <property type="term" value="F:RNA polymerase II cis-regulatory region sequence-specific DNA binding"/>
    <property type="evidence" value="ECO:0007669"/>
    <property type="project" value="TreeGrafter"/>
</dbReference>
<dbReference type="Gene3D" id="1.10.10.60">
    <property type="entry name" value="Homeodomain-like"/>
    <property type="match status" value="2"/>
</dbReference>
<keyword evidence="4" id="KW-0804">Transcription</keyword>
<dbReference type="PANTHER" id="PTHR46621">
    <property type="entry name" value="SNRNA-ACTIVATING PROTEIN COMPLEX SUBUNIT 4"/>
    <property type="match status" value="1"/>
</dbReference>
<evidence type="ECO:0000256" key="3">
    <source>
        <dbReference type="ARBA" id="ARBA00023125"/>
    </source>
</evidence>
<dbReference type="EMBL" id="PGGS01000246">
    <property type="protein sequence ID" value="PNH06274.1"/>
    <property type="molecule type" value="Genomic_DNA"/>
</dbReference>
<dbReference type="InterPro" id="IPR051575">
    <property type="entry name" value="Myb-like_DNA-bd"/>
</dbReference>
<keyword evidence="5" id="KW-0539">Nucleus</keyword>
<dbReference type="InterPro" id="IPR001005">
    <property type="entry name" value="SANT/Myb"/>
</dbReference>
<dbReference type="SMART" id="SM00717">
    <property type="entry name" value="SANT"/>
    <property type="match status" value="2"/>
</dbReference>
<dbReference type="InterPro" id="IPR017930">
    <property type="entry name" value="Myb_dom"/>
</dbReference>
<evidence type="ECO:0000256" key="1">
    <source>
        <dbReference type="ARBA" id="ARBA00022737"/>
    </source>
</evidence>
<dbReference type="SUPFAM" id="SSF46689">
    <property type="entry name" value="Homeodomain-like"/>
    <property type="match status" value="1"/>
</dbReference>
<evidence type="ECO:0000256" key="5">
    <source>
        <dbReference type="ARBA" id="ARBA00023242"/>
    </source>
</evidence>
<evidence type="ECO:0000313" key="9">
    <source>
        <dbReference type="Proteomes" id="UP000236333"/>
    </source>
</evidence>
<feature type="domain" description="HTH myb-type" evidence="7">
    <location>
        <begin position="58"/>
        <end position="108"/>
    </location>
</feature>
<accession>A0A2J8A178</accession>
<gene>
    <name evidence="8" type="ORF">TSOC_007377</name>
</gene>
<dbReference type="PROSITE" id="PS51294">
    <property type="entry name" value="HTH_MYB"/>
    <property type="match status" value="2"/>
</dbReference>
<protein>
    <submittedName>
        <fullName evidence="8">Myb-like protein A</fullName>
    </submittedName>
</protein>
<evidence type="ECO:0000259" key="7">
    <source>
        <dbReference type="PROSITE" id="PS51294"/>
    </source>
</evidence>
<evidence type="ECO:0000256" key="2">
    <source>
        <dbReference type="ARBA" id="ARBA00023015"/>
    </source>
</evidence>
<dbReference type="PROSITE" id="PS50090">
    <property type="entry name" value="MYB_LIKE"/>
    <property type="match status" value="2"/>
</dbReference>